<dbReference type="InterPro" id="IPR004629">
    <property type="entry name" value="WecG_TagA_CpsF"/>
</dbReference>
<keyword evidence="5" id="KW-0808">Transferase</keyword>
<name>A0A231UXF3_9HYPH</name>
<dbReference type="EMBL" id="NBYO01000002">
    <property type="protein sequence ID" value="OXT00633.1"/>
    <property type="molecule type" value="Genomic_DNA"/>
</dbReference>
<keyword evidence="3" id="KW-1133">Transmembrane helix</keyword>
<keyword evidence="2" id="KW-0270">Exopolysaccharide synthesis</keyword>
<keyword evidence="3" id="KW-0472">Membrane</keyword>
<feature type="domain" description="Bacterial sugar transferase" evidence="4">
    <location>
        <begin position="261"/>
        <end position="447"/>
    </location>
</feature>
<keyword evidence="3" id="KW-0812">Transmembrane</keyword>
<keyword evidence="6" id="KW-1185">Reference proteome</keyword>
<dbReference type="Pfam" id="PF03808">
    <property type="entry name" value="Glyco_tran_WecG"/>
    <property type="match status" value="1"/>
</dbReference>
<dbReference type="Proteomes" id="UP000215405">
    <property type="component" value="Unassembled WGS sequence"/>
</dbReference>
<evidence type="ECO:0000256" key="2">
    <source>
        <dbReference type="ARBA" id="ARBA00023169"/>
    </source>
</evidence>
<reference evidence="6" key="1">
    <citation type="journal article" date="2017" name="Int. J. Syst. Evol. Microbiol.">
        <title>Notoacmeibacter marinus gen. nov., sp. nov., isolated from the gut of a limpet and proposal of Notoacmeibacteraceae fam. nov. in the order Rhizobiales of the class Alphaproteobacteria.</title>
        <authorList>
            <person name="Huang Z."/>
            <person name="Guo F."/>
            <person name="Lai Q."/>
        </authorList>
    </citation>
    <scope>NUCLEOTIDE SEQUENCE [LARGE SCALE GENOMIC DNA]</scope>
    <source>
        <strain evidence="6">XMTR2A4</strain>
    </source>
</reference>
<evidence type="ECO:0000259" key="4">
    <source>
        <dbReference type="Pfam" id="PF02397"/>
    </source>
</evidence>
<dbReference type="NCBIfam" id="TIGR00696">
    <property type="entry name" value="wecG_tagA_cpsF"/>
    <property type="match status" value="1"/>
</dbReference>
<dbReference type="GO" id="GO:0016780">
    <property type="term" value="F:phosphotransferase activity, for other substituted phosphate groups"/>
    <property type="evidence" value="ECO:0007669"/>
    <property type="project" value="TreeGrafter"/>
</dbReference>
<accession>A0A231UXF3</accession>
<dbReference type="PANTHER" id="PTHR30576">
    <property type="entry name" value="COLANIC BIOSYNTHESIS UDP-GLUCOSE LIPID CARRIER TRANSFERASE"/>
    <property type="match status" value="1"/>
</dbReference>
<evidence type="ECO:0000313" key="6">
    <source>
        <dbReference type="Proteomes" id="UP000215405"/>
    </source>
</evidence>
<dbReference type="CDD" id="cd06533">
    <property type="entry name" value="Glyco_transf_WecG_TagA"/>
    <property type="match status" value="1"/>
</dbReference>
<dbReference type="InterPro" id="IPR003362">
    <property type="entry name" value="Bact_transf"/>
</dbReference>
<dbReference type="GO" id="GO:0000271">
    <property type="term" value="P:polysaccharide biosynthetic process"/>
    <property type="evidence" value="ECO:0007669"/>
    <property type="project" value="UniProtKB-KW"/>
</dbReference>
<evidence type="ECO:0000256" key="3">
    <source>
        <dbReference type="SAM" id="Phobius"/>
    </source>
</evidence>
<protein>
    <submittedName>
        <fullName evidence="5">UDP-phosphate galactose phosphotransferase</fullName>
    </submittedName>
</protein>
<comment type="caution">
    <text evidence="5">The sequence shown here is derived from an EMBL/GenBank/DDBJ whole genome shotgun (WGS) entry which is preliminary data.</text>
</comment>
<evidence type="ECO:0000256" key="1">
    <source>
        <dbReference type="ARBA" id="ARBA00006464"/>
    </source>
</evidence>
<sequence>MEATVTDLETCNLFNLDIVREGRDRTIDAMLDMRGYRRTAAFVNAHCINVMARSHDYRWALDKADYILPDGIGMALAARMHGLGFEENLNGTDLFVPLCRAAAERGRSVFFFGSREGVAQAAAEHAAYLVPELKIAGTRNGYFDAADNDDIIAEINRSGADIVLVALGVPAQDIWIARHRHRLDASLVMGVGAQFDFWSGRIPRAPVRLRKMHLEWAWRLAVEPRRLARRYILGNAAFLGRAVKSAVSDRMAGPFSDWRARALDLVLASTAIATLLPVFALIALAIRLGSPGSVLFRQIRIGQGGEPFEVLKFRTMYADAEKRRDEVLAFKDRAGICFKAKNDPRITPVGRFLRRYSLDELPQLFNVLKGEMSIVGPRPALSDEVAAYPPKAHERLAARPGLTGLWQVSGRAEIGFDKMVEMDVAYVRSKSILLDFAMLALTVRAVLTGRGAY</sequence>
<dbReference type="PANTHER" id="PTHR30576:SF10">
    <property type="entry name" value="SLL5057 PROTEIN"/>
    <property type="match status" value="1"/>
</dbReference>
<evidence type="ECO:0000313" key="5">
    <source>
        <dbReference type="EMBL" id="OXT00633.1"/>
    </source>
</evidence>
<feature type="transmembrane region" description="Helical" evidence="3">
    <location>
        <begin position="265"/>
        <end position="288"/>
    </location>
</feature>
<comment type="similarity">
    <text evidence="1">Belongs to the bacterial sugar transferase family.</text>
</comment>
<gene>
    <name evidence="5" type="ORF">B7H23_11065</name>
</gene>
<proteinExistence type="inferred from homology"/>
<dbReference type="Pfam" id="PF02397">
    <property type="entry name" value="Bac_transf"/>
    <property type="match status" value="1"/>
</dbReference>
<organism evidence="5 6">
    <name type="scientific">Notoacmeibacter marinus</name>
    <dbReference type="NCBI Taxonomy" id="1876515"/>
    <lineage>
        <taxon>Bacteria</taxon>
        <taxon>Pseudomonadati</taxon>
        <taxon>Pseudomonadota</taxon>
        <taxon>Alphaproteobacteria</taxon>
        <taxon>Hyphomicrobiales</taxon>
        <taxon>Notoacmeibacteraceae</taxon>
        <taxon>Notoacmeibacter</taxon>
    </lineage>
</organism>
<dbReference type="AlphaFoldDB" id="A0A231UXF3"/>